<sequence length="141" mass="16164">MVDYERTYRNDMITYRDFTTCNVPKFDGALDPIASTRWLVAIEGAFRTSNCKEKNMVNFASNFLCRIVLTDVVGDSVEDVPIVNEFLDVFPKELPGIPPERQVEFRIDLIQGATPIAKTLYRLAPSKMKELMRQLQELLAQ</sequence>
<evidence type="ECO:0000313" key="1">
    <source>
        <dbReference type="EMBL" id="GJT68077.1"/>
    </source>
</evidence>
<dbReference type="InterPro" id="IPR043502">
    <property type="entry name" value="DNA/RNA_pol_sf"/>
</dbReference>
<reference evidence="1" key="2">
    <citation type="submission" date="2022-01" db="EMBL/GenBank/DDBJ databases">
        <authorList>
            <person name="Yamashiro T."/>
            <person name="Shiraishi A."/>
            <person name="Satake H."/>
            <person name="Nakayama K."/>
        </authorList>
    </citation>
    <scope>NUCLEOTIDE SEQUENCE</scope>
</reference>
<evidence type="ECO:0008006" key="3">
    <source>
        <dbReference type="Google" id="ProtNLM"/>
    </source>
</evidence>
<dbReference type="InterPro" id="IPR032567">
    <property type="entry name" value="RTL1-rel"/>
</dbReference>
<reference evidence="1" key="1">
    <citation type="journal article" date="2022" name="Int. J. Mol. Sci.">
        <title>Draft Genome of Tanacetum Coccineum: Genomic Comparison of Closely Related Tanacetum-Family Plants.</title>
        <authorList>
            <person name="Yamashiro T."/>
            <person name="Shiraishi A."/>
            <person name="Nakayama K."/>
            <person name="Satake H."/>
        </authorList>
    </citation>
    <scope>NUCLEOTIDE SEQUENCE</scope>
</reference>
<protein>
    <recommendedName>
        <fullName evidence="3">Reverse transcriptase domain-containing protein</fullName>
    </recommendedName>
</protein>
<dbReference type="PANTHER" id="PTHR15503:SF42">
    <property type="entry name" value="ZINC FINGER, CCHC-TYPE, RETROTRANSPOSON GAG DOMAIN, ASPARTIC PEPTIDASE DOMAIN PROTEIN-RELATED"/>
    <property type="match status" value="1"/>
</dbReference>
<organism evidence="1 2">
    <name type="scientific">Tanacetum coccineum</name>
    <dbReference type="NCBI Taxonomy" id="301880"/>
    <lineage>
        <taxon>Eukaryota</taxon>
        <taxon>Viridiplantae</taxon>
        <taxon>Streptophyta</taxon>
        <taxon>Embryophyta</taxon>
        <taxon>Tracheophyta</taxon>
        <taxon>Spermatophyta</taxon>
        <taxon>Magnoliopsida</taxon>
        <taxon>eudicotyledons</taxon>
        <taxon>Gunneridae</taxon>
        <taxon>Pentapetalae</taxon>
        <taxon>asterids</taxon>
        <taxon>campanulids</taxon>
        <taxon>Asterales</taxon>
        <taxon>Asteraceae</taxon>
        <taxon>Asteroideae</taxon>
        <taxon>Anthemideae</taxon>
        <taxon>Anthemidinae</taxon>
        <taxon>Tanacetum</taxon>
    </lineage>
</organism>
<keyword evidence="2" id="KW-1185">Reference proteome</keyword>
<evidence type="ECO:0000313" key="2">
    <source>
        <dbReference type="Proteomes" id="UP001151760"/>
    </source>
</evidence>
<accession>A0ABQ5FZU8</accession>
<comment type="caution">
    <text evidence="1">The sequence shown here is derived from an EMBL/GenBank/DDBJ whole genome shotgun (WGS) entry which is preliminary data.</text>
</comment>
<dbReference type="SUPFAM" id="SSF56672">
    <property type="entry name" value="DNA/RNA polymerases"/>
    <property type="match status" value="1"/>
</dbReference>
<dbReference type="PANTHER" id="PTHR15503">
    <property type="entry name" value="LDOC1 RELATED"/>
    <property type="match status" value="1"/>
</dbReference>
<gene>
    <name evidence="1" type="ORF">Tco_1019557</name>
</gene>
<dbReference type="EMBL" id="BQNB010017866">
    <property type="protein sequence ID" value="GJT68077.1"/>
    <property type="molecule type" value="Genomic_DNA"/>
</dbReference>
<dbReference type="Gene3D" id="3.10.10.10">
    <property type="entry name" value="HIV Type 1 Reverse Transcriptase, subunit A, domain 1"/>
    <property type="match status" value="1"/>
</dbReference>
<dbReference type="Proteomes" id="UP001151760">
    <property type="component" value="Unassembled WGS sequence"/>
</dbReference>
<proteinExistence type="predicted"/>
<name>A0ABQ5FZU8_9ASTR</name>